<evidence type="ECO:0000256" key="1">
    <source>
        <dbReference type="SAM" id="SignalP"/>
    </source>
</evidence>
<comment type="caution">
    <text evidence="3">The sequence shown here is derived from an EMBL/GenBank/DDBJ whole genome shotgun (WGS) entry which is preliminary data.</text>
</comment>
<dbReference type="OrthoDB" id="2251794at2759"/>
<feature type="chain" id="PRO_5040144013" description="ARB-07466-like C-terminal domain-containing protein" evidence="1">
    <location>
        <begin position="19"/>
        <end position="239"/>
    </location>
</feature>
<feature type="signal peptide" evidence="1">
    <location>
        <begin position="1"/>
        <end position="18"/>
    </location>
</feature>
<dbReference type="EMBL" id="ML986822">
    <property type="protein sequence ID" value="KAF2257897.1"/>
    <property type="molecule type" value="Genomic_DNA"/>
</dbReference>
<evidence type="ECO:0000313" key="4">
    <source>
        <dbReference type="Proteomes" id="UP000800093"/>
    </source>
</evidence>
<reference evidence="4" key="1">
    <citation type="journal article" date="2020" name="Stud. Mycol.">
        <title>101 Dothideomycetes genomes: A test case for predicting lifestyles and emergence of pathogens.</title>
        <authorList>
            <person name="Haridas S."/>
            <person name="Albert R."/>
            <person name="Binder M."/>
            <person name="Bloem J."/>
            <person name="LaButti K."/>
            <person name="Salamov A."/>
            <person name="Andreopoulos B."/>
            <person name="Baker S."/>
            <person name="Barry K."/>
            <person name="Bills G."/>
            <person name="Bluhm B."/>
            <person name="Cannon C."/>
            <person name="Castanera R."/>
            <person name="Culley D."/>
            <person name="Daum C."/>
            <person name="Ezra D."/>
            <person name="Gonzalez J."/>
            <person name="Henrissat B."/>
            <person name="Kuo A."/>
            <person name="Liang C."/>
            <person name="Lipzen A."/>
            <person name="Lutzoni F."/>
            <person name="Magnuson J."/>
            <person name="Mondo S."/>
            <person name="Nolan M."/>
            <person name="Ohm R."/>
            <person name="Pangilinan J."/>
            <person name="Park H.-J."/>
            <person name="Ramirez L."/>
            <person name="Alfaro M."/>
            <person name="Sun H."/>
            <person name="Tritt A."/>
            <person name="Yoshinaga Y."/>
            <person name="Zwiers L.-H."/>
            <person name="Turgeon B."/>
            <person name="Goodwin S."/>
            <person name="Spatafora J."/>
            <person name="Crous P."/>
            <person name="Grigoriev I."/>
        </authorList>
    </citation>
    <scope>NUCLEOTIDE SEQUENCE [LARGE SCALE GENOMIC DNA]</scope>
    <source>
        <strain evidence="4">CBS 304.66</strain>
    </source>
</reference>
<dbReference type="InterPro" id="IPR058593">
    <property type="entry name" value="ARB_07466-like_C"/>
</dbReference>
<keyword evidence="4" id="KW-1185">Reference proteome</keyword>
<dbReference type="AlphaFoldDB" id="A0A9P4JY85"/>
<dbReference type="Pfam" id="PF26571">
    <property type="entry name" value="VldE"/>
    <property type="match status" value="1"/>
</dbReference>
<protein>
    <recommendedName>
        <fullName evidence="2">ARB-07466-like C-terminal domain-containing protein</fullName>
    </recommendedName>
</protein>
<name>A0A9P4JY85_9PLEO</name>
<gene>
    <name evidence="3" type="ORF">CC78DRAFT_563255</name>
</gene>
<sequence length="239" mass="24786">MRTSSIFITVLASHFANAALNEPCYGTNGVAGVCVSTASCSSSGGVSISGACPSDPADVKCCSKPSCGASPGNCRWTSDCAASSLSNLCPGPSGFKCCQSSAQGFGGYSAPTIPAVGGCKQVSVDGAKKVVAAFPGRVREIGCTRACACNANPTSDHCCGKAVDLMCSDAGGTPTISGRQIAEWVMNNRGSLNLKYVIWGQRIWNPSIDGVKSWTSWRGMEDRGDVTQNHWDHVHISFN</sequence>
<accession>A0A9P4JY85</accession>
<keyword evidence="1" id="KW-0732">Signal</keyword>
<proteinExistence type="predicted"/>
<organism evidence="3 4">
    <name type="scientific">Lojkania enalia</name>
    <dbReference type="NCBI Taxonomy" id="147567"/>
    <lineage>
        <taxon>Eukaryota</taxon>
        <taxon>Fungi</taxon>
        <taxon>Dikarya</taxon>
        <taxon>Ascomycota</taxon>
        <taxon>Pezizomycotina</taxon>
        <taxon>Dothideomycetes</taxon>
        <taxon>Pleosporomycetidae</taxon>
        <taxon>Pleosporales</taxon>
        <taxon>Pleosporales incertae sedis</taxon>
        <taxon>Lojkania</taxon>
    </lineage>
</organism>
<evidence type="ECO:0000259" key="2">
    <source>
        <dbReference type="Pfam" id="PF26571"/>
    </source>
</evidence>
<dbReference type="Proteomes" id="UP000800093">
    <property type="component" value="Unassembled WGS sequence"/>
</dbReference>
<evidence type="ECO:0000313" key="3">
    <source>
        <dbReference type="EMBL" id="KAF2257897.1"/>
    </source>
</evidence>
<feature type="domain" description="ARB-07466-like C-terminal" evidence="2">
    <location>
        <begin position="117"/>
        <end position="231"/>
    </location>
</feature>